<evidence type="ECO:0000313" key="2">
    <source>
        <dbReference type="EMBL" id="PNO32317.1"/>
    </source>
</evidence>
<keyword evidence="1" id="KW-0812">Transmembrane</keyword>
<keyword evidence="1" id="KW-1133">Transmembrane helix</keyword>
<accession>A0A1J6Z705</accession>
<feature type="transmembrane region" description="Helical" evidence="1">
    <location>
        <begin position="6"/>
        <end position="28"/>
    </location>
</feature>
<dbReference type="EMBL" id="JWSP02000004">
    <property type="protein sequence ID" value="PNO32317.1"/>
    <property type="molecule type" value="Genomic_DNA"/>
</dbReference>
<evidence type="ECO:0000313" key="3">
    <source>
        <dbReference type="Proteomes" id="UP000236163"/>
    </source>
</evidence>
<sequence length="64" mass="6861">MAIHSSVMSLILLSMMIMSTAILPIIVLMPMVKPLRKTGALCITAVMVEVESAIIGVLVSYSLQ</sequence>
<proteinExistence type="predicted"/>
<evidence type="ECO:0000256" key="1">
    <source>
        <dbReference type="SAM" id="Phobius"/>
    </source>
</evidence>
<organism evidence="2 3">
    <name type="scientific">Salmonella enterica subsp. houtenae serovar 50:g,z51:-</name>
    <dbReference type="NCBI Taxonomy" id="1173947"/>
    <lineage>
        <taxon>Bacteria</taxon>
        <taxon>Pseudomonadati</taxon>
        <taxon>Pseudomonadota</taxon>
        <taxon>Gammaproteobacteria</taxon>
        <taxon>Enterobacterales</taxon>
        <taxon>Enterobacteriaceae</taxon>
        <taxon>Salmonella</taxon>
    </lineage>
</organism>
<name>A0A1J6Z705_SALHO</name>
<comment type="caution">
    <text evidence="2">The sequence shown here is derived from an EMBL/GenBank/DDBJ whole genome shotgun (WGS) entry which is preliminary data.</text>
</comment>
<dbReference type="Proteomes" id="UP000236163">
    <property type="component" value="Unassembled WGS sequence"/>
</dbReference>
<gene>
    <name evidence="2" type="ORF">RK55_003240</name>
</gene>
<keyword evidence="1" id="KW-0472">Membrane</keyword>
<protein>
    <submittedName>
        <fullName evidence="2">Uncharacterized protein</fullName>
    </submittedName>
</protein>
<dbReference type="AlphaFoldDB" id="A0A1J6Z705"/>
<feature type="transmembrane region" description="Helical" evidence="1">
    <location>
        <begin position="40"/>
        <end position="63"/>
    </location>
</feature>
<reference evidence="3" key="1">
    <citation type="submission" date="2017-12" db="EMBL/GenBank/DDBJ databases">
        <title>FDA dAtabase for Regulatory Grade micrObial Sequences (FDA-ARGOS): Supporting development and validation of Infectious Disease Dx tests.</title>
        <authorList>
            <person name="Sichtig H."/>
            <person name="Tallon L."/>
            <person name="Sadzewicz L."/>
            <person name="Sengamalay N."/>
            <person name="Nagaraj S."/>
            <person name="Vavikolanu K."/>
            <person name="Aluvathingal J."/>
            <person name="Nadendla S."/>
            <person name="Pirone D.C."/>
            <person name="Hoffman M."/>
            <person name="Muruvanda T."/>
            <person name="Allard M."/>
            <person name="Evans P."/>
        </authorList>
    </citation>
    <scope>NUCLEOTIDE SEQUENCE [LARGE SCALE GENOMIC DNA]</scope>
    <source>
        <strain evidence="3">FDAARGOS_55</strain>
    </source>
</reference>